<dbReference type="EMBL" id="DF973703">
    <property type="protein sequence ID" value="GAU38140.1"/>
    <property type="molecule type" value="Genomic_DNA"/>
</dbReference>
<dbReference type="Gene3D" id="1.20.1480.30">
    <property type="entry name" value="Designed four-helix bundle protein"/>
    <property type="match status" value="1"/>
</dbReference>
<sequence length="118" mass="13520">MSVADTHSSRANIDNLRWRALTILVKLLTKRIANLVEELEVANEHLKISNNEVARLRKELESRSSEIHQLQGHLGVAQENVMKLESQLDSGRNKIRELEDTIAWNSSLLREINCILKL</sequence>
<evidence type="ECO:0000313" key="2">
    <source>
        <dbReference type="EMBL" id="GAU38140.1"/>
    </source>
</evidence>
<dbReference type="OrthoDB" id="10255522at2759"/>
<keyword evidence="3" id="KW-1185">Reference proteome</keyword>
<evidence type="ECO:0000313" key="3">
    <source>
        <dbReference type="Proteomes" id="UP000242715"/>
    </source>
</evidence>
<gene>
    <name evidence="2" type="ORF">TSUD_145170</name>
</gene>
<dbReference type="SUPFAM" id="SSF57997">
    <property type="entry name" value="Tropomyosin"/>
    <property type="match status" value="1"/>
</dbReference>
<feature type="coiled-coil region" evidence="1">
    <location>
        <begin position="25"/>
        <end position="101"/>
    </location>
</feature>
<proteinExistence type="predicted"/>
<name>A0A2Z6NNF3_TRISU</name>
<organism evidence="2 3">
    <name type="scientific">Trifolium subterraneum</name>
    <name type="common">Subterranean clover</name>
    <dbReference type="NCBI Taxonomy" id="3900"/>
    <lineage>
        <taxon>Eukaryota</taxon>
        <taxon>Viridiplantae</taxon>
        <taxon>Streptophyta</taxon>
        <taxon>Embryophyta</taxon>
        <taxon>Tracheophyta</taxon>
        <taxon>Spermatophyta</taxon>
        <taxon>Magnoliopsida</taxon>
        <taxon>eudicotyledons</taxon>
        <taxon>Gunneridae</taxon>
        <taxon>Pentapetalae</taxon>
        <taxon>rosids</taxon>
        <taxon>fabids</taxon>
        <taxon>Fabales</taxon>
        <taxon>Fabaceae</taxon>
        <taxon>Papilionoideae</taxon>
        <taxon>50 kb inversion clade</taxon>
        <taxon>NPAAA clade</taxon>
        <taxon>Hologalegina</taxon>
        <taxon>IRL clade</taxon>
        <taxon>Trifolieae</taxon>
        <taxon>Trifolium</taxon>
    </lineage>
</organism>
<dbReference type="Proteomes" id="UP000242715">
    <property type="component" value="Unassembled WGS sequence"/>
</dbReference>
<evidence type="ECO:0000256" key="1">
    <source>
        <dbReference type="SAM" id="Coils"/>
    </source>
</evidence>
<reference evidence="3" key="1">
    <citation type="journal article" date="2017" name="Front. Plant Sci.">
        <title>Climate Clever Clovers: New Paradigm to Reduce the Environmental Footprint of Ruminants by Breeding Low Methanogenic Forages Utilizing Haplotype Variation.</title>
        <authorList>
            <person name="Kaur P."/>
            <person name="Appels R."/>
            <person name="Bayer P.E."/>
            <person name="Keeble-Gagnere G."/>
            <person name="Wang J."/>
            <person name="Hirakawa H."/>
            <person name="Shirasawa K."/>
            <person name="Vercoe P."/>
            <person name="Stefanova K."/>
            <person name="Durmic Z."/>
            <person name="Nichols P."/>
            <person name="Revell C."/>
            <person name="Isobe S.N."/>
            <person name="Edwards D."/>
            <person name="Erskine W."/>
        </authorList>
    </citation>
    <scope>NUCLEOTIDE SEQUENCE [LARGE SCALE GENOMIC DNA]</scope>
    <source>
        <strain evidence="3">cv. Daliak</strain>
    </source>
</reference>
<protein>
    <submittedName>
        <fullName evidence="2">Uncharacterized protein</fullName>
    </submittedName>
</protein>
<keyword evidence="1" id="KW-0175">Coiled coil</keyword>
<accession>A0A2Z6NNF3</accession>
<dbReference type="AlphaFoldDB" id="A0A2Z6NNF3"/>